<dbReference type="Proteomes" id="UP000186141">
    <property type="component" value="Unassembled WGS sequence"/>
</dbReference>
<feature type="compositionally biased region" description="Low complexity" evidence="1">
    <location>
        <begin position="110"/>
        <end position="125"/>
    </location>
</feature>
<proteinExistence type="predicted"/>
<dbReference type="RefSeq" id="WP_076534687.1">
    <property type="nucleotide sequence ID" value="NZ_BMEH01000026.1"/>
</dbReference>
<gene>
    <name evidence="2" type="ORF">SAMN05421774_1279</name>
</gene>
<dbReference type="EMBL" id="FTOT01000027">
    <property type="protein sequence ID" value="SIT25827.1"/>
    <property type="molecule type" value="Genomic_DNA"/>
</dbReference>
<organism evidence="2 3">
    <name type="scientific">Gemmobacter megaterium</name>
    <dbReference type="NCBI Taxonomy" id="1086013"/>
    <lineage>
        <taxon>Bacteria</taxon>
        <taxon>Pseudomonadati</taxon>
        <taxon>Pseudomonadota</taxon>
        <taxon>Alphaproteobacteria</taxon>
        <taxon>Rhodobacterales</taxon>
        <taxon>Paracoccaceae</taxon>
        <taxon>Gemmobacter</taxon>
    </lineage>
</organism>
<evidence type="ECO:0000256" key="1">
    <source>
        <dbReference type="SAM" id="MobiDB-lite"/>
    </source>
</evidence>
<dbReference type="STRING" id="1086013.SAMN05421774_1279"/>
<dbReference type="InterPro" id="IPR018841">
    <property type="entry name" value="DUF2442"/>
</dbReference>
<protein>
    <recommendedName>
        <fullName evidence="4">DUF2442 domain-containing protein</fullName>
    </recommendedName>
</protein>
<keyword evidence="3" id="KW-1185">Reference proteome</keyword>
<reference evidence="2 3" key="1">
    <citation type="submission" date="2017-01" db="EMBL/GenBank/DDBJ databases">
        <authorList>
            <person name="Mah S.A."/>
            <person name="Swanson W.J."/>
            <person name="Moy G.W."/>
            <person name="Vacquier V.D."/>
        </authorList>
    </citation>
    <scope>NUCLEOTIDE SEQUENCE [LARGE SCALE GENOMIC DNA]</scope>
    <source>
        <strain evidence="2 3">DSM 26375</strain>
    </source>
</reference>
<sequence length="135" mass="14434">MEISEQEFQAATLRGEELRRKGYAVRADYDTRQNRLVVDLNTGVTVMVPVHLIQELSDATADDLGEIQISPAGTALHWPRLDADVYVPSLMQGIYGTKRWMAAQLGAAGGSATSPAKAAAARANGAKGGRPKKQA</sequence>
<dbReference type="OrthoDB" id="337884at2"/>
<evidence type="ECO:0008006" key="4">
    <source>
        <dbReference type="Google" id="ProtNLM"/>
    </source>
</evidence>
<feature type="region of interest" description="Disordered" evidence="1">
    <location>
        <begin position="110"/>
        <end position="135"/>
    </location>
</feature>
<dbReference type="AlphaFoldDB" id="A0A1N7QTL5"/>
<dbReference type="Pfam" id="PF10387">
    <property type="entry name" value="DUF2442"/>
    <property type="match status" value="1"/>
</dbReference>
<evidence type="ECO:0000313" key="2">
    <source>
        <dbReference type="EMBL" id="SIT25827.1"/>
    </source>
</evidence>
<name>A0A1N7QTL5_9RHOB</name>
<dbReference type="Gene3D" id="3.30.2020.40">
    <property type="entry name" value="Uncharacterised protein PF10387, DUF2442"/>
    <property type="match status" value="1"/>
</dbReference>
<accession>A0A1N7QTL5</accession>
<evidence type="ECO:0000313" key="3">
    <source>
        <dbReference type="Proteomes" id="UP000186141"/>
    </source>
</evidence>